<keyword evidence="1" id="KW-1133">Transmembrane helix</keyword>
<dbReference type="GO" id="GO:0005886">
    <property type="term" value="C:plasma membrane"/>
    <property type="evidence" value="ECO:0007669"/>
    <property type="project" value="UniProtKB-SubCell"/>
</dbReference>
<feature type="transmembrane region" description="Helical" evidence="1">
    <location>
        <begin position="263"/>
        <end position="280"/>
    </location>
</feature>
<dbReference type="EMBL" id="CP119311">
    <property type="protein sequence ID" value="WEK36488.1"/>
    <property type="molecule type" value="Genomic_DNA"/>
</dbReference>
<feature type="transmembrane region" description="Helical" evidence="1">
    <location>
        <begin position="744"/>
        <end position="766"/>
    </location>
</feature>
<organism evidence="3 4">
    <name type="scientific">Candidatus Pseudobacter hemicellulosilyticus</name>
    <dbReference type="NCBI Taxonomy" id="3121375"/>
    <lineage>
        <taxon>Bacteria</taxon>
        <taxon>Pseudomonadati</taxon>
        <taxon>Bacteroidota</taxon>
        <taxon>Chitinophagia</taxon>
        <taxon>Chitinophagales</taxon>
        <taxon>Chitinophagaceae</taxon>
        <taxon>Pseudobacter</taxon>
    </lineage>
</organism>
<feature type="transmembrane region" description="Helical" evidence="1">
    <location>
        <begin position="119"/>
        <end position="144"/>
    </location>
</feature>
<dbReference type="Pfam" id="PF09822">
    <property type="entry name" value="ABC_transp_aux"/>
    <property type="match status" value="1"/>
</dbReference>
<reference evidence="3" key="1">
    <citation type="submission" date="2023-03" db="EMBL/GenBank/DDBJ databases">
        <title>Andean soil-derived lignocellulolytic bacterial consortium as a source of novel taxa and putative plastic-active enzymes.</title>
        <authorList>
            <person name="Diaz-Garcia L."/>
            <person name="Chuvochina M."/>
            <person name="Feuerriegel G."/>
            <person name="Bunk B."/>
            <person name="Sproer C."/>
            <person name="Streit W.R."/>
            <person name="Rodriguez L.M."/>
            <person name="Overmann J."/>
            <person name="Jimenez D.J."/>
        </authorList>
    </citation>
    <scope>NUCLEOTIDE SEQUENCE</scope>
    <source>
        <strain evidence="3">MAG 7</strain>
    </source>
</reference>
<dbReference type="AlphaFoldDB" id="A0AAJ5WTW2"/>
<keyword evidence="1" id="KW-0812">Transmembrane</keyword>
<evidence type="ECO:0000259" key="2">
    <source>
        <dbReference type="Pfam" id="PF09822"/>
    </source>
</evidence>
<feature type="domain" description="ABC-type uncharacterised transport system" evidence="2">
    <location>
        <begin position="461"/>
        <end position="701"/>
    </location>
</feature>
<dbReference type="GO" id="GO:0140359">
    <property type="term" value="F:ABC-type transporter activity"/>
    <property type="evidence" value="ECO:0007669"/>
    <property type="project" value="InterPro"/>
</dbReference>
<dbReference type="Proteomes" id="UP001220610">
    <property type="component" value="Chromosome"/>
</dbReference>
<sequence length="771" mass="87612">MRIIRKVALAELRNLFFSPVAWFVIICFYVVVAALFTTMTSLLVNLQDVEFQLRKAFGGFNMGMMEIIFLPISGQLLTLVYLFIPLLTMGIINREYTNNTVQLLYSSPVRTGDIILGKYLAMVIVNIVLLLALAIFITCGLFIIEGVEYRWLLSVLLGFFLLMNTYAAIGVFISSLTRYQLVAAVMMFAVFFIMENLSAIWQQYDLVRDITYYLSLSGKAETLLMGLITSRELLYFMLVIALFLGFTWIRLNSTQRTVGRLELACKYALLFVLFVTGVYFSSRRSAIAYKDVTNNQLNTIDPQLQQLLAGLDGSPLKVTLFTNLLGISANHGLPQQRNKYIWKCWEQYFRFYPNIELDYIYYYDVAVTDSSWYRRYPRKSLEEIAGIQADIYNIDPSLFMTPNQFRSMANLEGDDLKLLMQLEYKGKKALLRTRGGDPAWPDQSMVAGTLKRLVRDKEIRVSFVTGHYERAPFGFLERDYGQHLTFKADNQAAINRGFDTDTISLLHQDVPADVDVLVIADPLSPYQPEETARIRQYIARGGNALFYTEPEKKFILQPLLADLGITIEDGTIVYLTPHELPNNLPGRLTNAGLTMANEPESVKSLREKINLSHINFIGASQISYNSEKGFSFEPIATITGGANSWIKKGVLVADSAAPEFSGWNGDERLSEYVTVAALTRTIDNKEQRVIVASDADFMARLRYNMGTQGLAFYSWLLYNEYPVYVNERKAKDNKFRLRPAGASVLRYGLLYGIPGLLLIGAVVWLLRRNRK</sequence>
<name>A0AAJ5WTW2_9BACT</name>
<dbReference type="Pfam" id="PF12679">
    <property type="entry name" value="ABC2_membrane_2"/>
    <property type="match status" value="1"/>
</dbReference>
<gene>
    <name evidence="3" type="ORF">P0Y53_03160</name>
</gene>
<evidence type="ECO:0000313" key="4">
    <source>
        <dbReference type="Proteomes" id="UP001220610"/>
    </source>
</evidence>
<evidence type="ECO:0000313" key="3">
    <source>
        <dbReference type="EMBL" id="WEK36488.1"/>
    </source>
</evidence>
<feature type="transmembrane region" description="Helical" evidence="1">
    <location>
        <begin position="179"/>
        <end position="198"/>
    </location>
</feature>
<proteinExistence type="predicted"/>
<evidence type="ECO:0000256" key="1">
    <source>
        <dbReference type="SAM" id="Phobius"/>
    </source>
</evidence>
<feature type="transmembrane region" description="Helical" evidence="1">
    <location>
        <begin position="234"/>
        <end position="251"/>
    </location>
</feature>
<feature type="transmembrane region" description="Helical" evidence="1">
    <location>
        <begin position="151"/>
        <end position="173"/>
    </location>
</feature>
<keyword evidence="1" id="KW-0472">Membrane</keyword>
<feature type="transmembrane region" description="Helical" evidence="1">
    <location>
        <begin position="20"/>
        <end position="46"/>
    </location>
</feature>
<accession>A0AAJ5WTW2</accession>
<dbReference type="InterPro" id="IPR019196">
    <property type="entry name" value="ABC_transp_unknown"/>
</dbReference>
<protein>
    <submittedName>
        <fullName evidence="3">Gldg family protein</fullName>
    </submittedName>
</protein>
<feature type="transmembrane region" description="Helical" evidence="1">
    <location>
        <begin position="67"/>
        <end position="92"/>
    </location>
</feature>